<dbReference type="EMBL" id="CP119316">
    <property type="protein sequence ID" value="WEK48160.1"/>
    <property type="molecule type" value="Genomic_DNA"/>
</dbReference>
<protein>
    <submittedName>
        <fullName evidence="10">Cytochrome c</fullName>
    </submittedName>
</protein>
<organism evidence="10 11">
    <name type="scientific">Candidatus Andeanibacterium colombiense</name>
    <dbReference type="NCBI Taxonomy" id="3121345"/>
    <lineage>
        <taxon>Bacteria</taxon>
        <taxon>Pseudomonadati</taxon>
        <taxon>Pseudomonadota</taxon>
        <taxon>Alphaproteobacteria</taxon>
        <taxon>Sphingomonadales</taxon>
        <taxon>Sphingomonadaceae</taxon>
        <taxon>Candidatus Andeanibacterium</taxon>
    </lineage>
</organism>
<evidence type="ECO:0000256" key="7">
    <source>
        <dbReference type="ARBA" id="ARBA00023004"/>
    </source>
</evidence>
<proteinExistence type="predicted"/>
<dbReference type="Gene3D" id="1.10.760.10">
    <property type="entry name" value="Cytochrome c-like domain"/>
    <property type="match status" value="1"/>
</dbReference>
<gene>
    <name evidence="10" type="ORF">P0Y56_07650</name>
</gene>
<dbReference type="InterPro" id="IPR051811">
    <property type="entry name" value="Cytochrome_c550/c551-like"/>
</dbReference>
<sequence length="125" mass="12491">MGDKVSGRKLFKLGFASLALAGTVASGALLLSAPADAATKAKPKAAAASPGRKLFQDWSCGSCHTLKDAGGSGHVGPQLDGAKLSKAFVTGRITNGQGAMPSFGGSLTPKEIDALATYVSAQSNK</sequence>
<dbReference type="AlphaFoldDB" id="A0AAJ6BR41"/>
<name>A0AAJ6BR41_9SPHN</name>
<dbReference type="GO" id="GO:0020037">
    <property type="term" value="F:heme binding"/>
    <property type="evidence" value="ECO:0007669"/>
    <property type="project" value="InterPro"/>
</dbReference>
<keyword evidence="2" id="KW-0813">Transport</keyword>
<dbReference type="InterPro" id="IPR009056">
    <property type="entry name" value="Cyt_c-like_dom"/>
</dbReference>
<keyword evidence="3" id="KW-0349">Heme</keyword>
<evidence type="ECO:0000256" key="4">
    <source>
        <dbReference type="ARBA" id="ARBA00022660"/>
    </source>
</evidence>
<comment type="cofactor">
    <cofactor evidence="1">
        <name>heme c</name>
        <dbReference type="ChEBI" id="CHEBI:61717"/>
    </cofactor>
</comment>
<evidence type="ECO:0000256" key="1">
    <source>
        <dbReference type="ARBA" id="ARBA00001926"/>
    </source>
</evidence>
<dbReference type="Pfam" id="PF13442">
    <property type="entry name" value="Cytochrome_CBB3"/>
    <property type="match status" value="1"/>
</dbReference>
<dbReference type="Proteomes" id="UP001218362">
    <property type="component" value="Chromosome"/>
</dbReference>
<dbReference type="SUPFAM" id="SSF46626">
    <property type="entry name" value="Cytochrome c"/>
    <property type="match status" value="1"/>
</dbReference>
<feature type="signal peptide" evidence="8">
    <location>
        <begin position="1"/>
        <end position="37"/>
    </location>
</feature>
<evidence type="ECO:0000313" key="10">
    <source>
        <dbReference type="EMBL" id="WEK48160.1"/>
    </source>
</evidence>
<reference evidence="10" key="1">
    <citation type="submission" date="2023-03" db="EMBL/GenBank/DDBJ databases">
        <title>Andean soil-derived lignocellulolytic bacterial consortium as a source of novel taxa and putative plastic-active enzymes.</title>
        <authorList>
            <person name="Diaz-Garcia L."/>
            <person name="Chuvochina M."/>
            <person name="Feuerriegel G."/>
            <person name="Bunk B."/>
            <person name="Sproer C."/>
            <person name="Streit W.R."/>
            <person name="Rodriguez L.M."/>
            <person name="Overmann J."/>
            <person name="Jimenez D.J."/>
        </authorList>
    </citation>
    <scope>NUCLEOTIDE SEQUENCE</scope>
    <source>
        <strain evidence="10">MAG 26</strain>
    </source>
</reference>
<keyword evidence="8" id="KW-0732">Signal</keyword>
<dbReference type="PRINTS" id="PR00605">
    <property type="entry name" value="CYTCHROMECIC"/>
</dbReference>
<feature type="domain" description="Cytochrome c" evidence="9">
    <location>
        <begin position="46"/>
        <end position="119"/>
    </location>
</feature>
<accession>A0AAJ6BR41</accession>
<feature type="chain" id="PRO_5042461171" evidence="8">
    <location>
        <begin position="38"/>
        <end position="125"/>
    </location>
</feature>
<keyword evidence="7" id="KW-0408">Iron</keyword>
<dbReference type="InterPro" id="IPR036909">
    <property type="entry name" value="Cyt_c-like_dom_sf"/>
</dbReference>
<keyword evidence="6" id="KW-0249">Electron transport</keyword>
<evidence type="ECO:0000256" key="6">
    <source>
        <dbReference type="ARBA" id="ARBA00022982"/>
    </source>
</evidence>
<evidence type="ECO:0000259" key="9">
    <source>
        <dbReference type="Pfam" id="PF13442"/>
    </source>
</evidence>
<keyword evidence="5" id="KW-0479">Metal-binding</keyword>
<keyword evidence="4" id="KW-0679">Respiratory chain</keyword>
<evidence type="ECO:0000256" key="5">
    <source>
        <dbReference type="ARBA" id="ARBA00022723"/>
    </source>
</evidence>
<evidence type="ECO:0000256" key="8">
    <source>
        <dbReference type="SAM" id="SignalP"/>
    </source>
</evidence>
<evidence type="ECO:0000313" key="11">
    <source>
        <dbReference type="Proteomes" id="UP001218362"/>
    </source>
</evidence>
<dbReference type="GO" id="GO:0005506">
    <property type="term" value="F:iron ion binding"/>
    <property type="evidence" value="ECO:0007669"/>
    <property type="project" value="InterPro"/>
</dbReference>
<evidence type="ECO:0000256" key="2">
    <source>
        <dbReference type="ARBA" id="ARBA00022448"/>
    </source>
</evidence>
<dbReference type="KEGG" id="acob:P0Y56_07650"/>
<evidence type="ECO:0000256" key="3">
    <source>
        <dbReference type="ARBA" id="ARBA00022617"/>
    </source>
</evidence>
<dbReference type="PANTHER" id="PTHR37823">
    <property type="entry name" value="CYTOCHROME C-553-LIKE"/>
    <property type="match status" value="1"/>
</dbReference>
<dbReference type="GO" id="GO:0009055">
    <property type="term" value="F:electron transfer activity"/>
    <property type="evidence" value="ECO:0007669"/>
    <property type="project" value="InterPro"/>
</dbReference>
<dbReference type="InterPro" id="IPR008168">
    <property type="entry name" value="Cyt_C_IC"/>
</dbReference>